<evidence type="ECO:0000256" key="2">
    <source>
        <dbReference type="ARBA" id="ARBA00011900"/>
    </source>
</evidence>
<feature type="domain" description="N6 adenine-specific DNA methyltransferase N-terminal" evidence="9">
    <location>
        <begin position="71"/>
        <end position="214"/>
    </location>
</feature>
<dbReference type="InterPro" id="IPR038333">
    <property type="entry name" value="T1MK-like_N_sf"/>
</dbReference>
<dbReference type="InterPro" id="IPR022749">
    <property type="entry name" value="D12N6_MeTrfase_N"/>
</dbReference>
<reference evidence="11" key="1">
    <citation type="submission" date="2017-09" db="EMBL/GenBank/DDBJ databases">
        <title>Depth-based differentiation of microbial function through sediment-hosted aquifers and enrichment of novel symbionts in the deep terrestrial subsurface.</title>
        <authorList>
            <person name="Probst A.J."/>
            <person name="Ladd B."/>
            <person name="Jarett J.K."/>
            <person name="Geller-Mcgrath D.E."/>
            <person name="Sieber C.M.K."/>
            <person name="Emerson J.B."/>
            <person name="Anantharaman K."/>
            <person name="Thomas B.C."/>
            <person name="Malmstrom R."/>
            <person name="Stieglmeier M."/>
            <person name="Klingl A."/>
            <person name="Woyke T."/>
            <person name="Ryan C.M."/>
            <person name="Banfield J.F."/>
        </authorList>
    </citation>
    <scope>NUCLEOTIDE SEQUENCE [LARGE SCALE GENOMIC DNA]</scope>
</reference>
<evidence type="ECO:0000256" key="4">
    <source>
        <dbReference type="ARBA" id="ARBA00022679"/>
    </source>
</evidence>
<protein>
    <recommendedName>
        <fullName evidence="2">site-specific DNA-methyltransferase (adenine-specific)</fullName>
        <ecNumber evidence="2">2.1.1.72</ecNumber>
    </recommendedName>
</protein>
<feature type="domain" description="DNA methylase adenine-specific" evidence="8">
    <location>
        <begin position="226"/>
        <end position="545"/>
    </location>
</feature>
<dbReference type="EC" id="2.1.1.72" evidence="2"/>
<organism evidence="10 11">
    <name type="scientific">candidate division WWE3 bacterium CG_4_9_14_3_um_filter_43_9</name>
    <dbReference type="NCBI Taxonomy" id="1975082"/>
    <lineage>
        <taxon>Bacteria</taxon>
        <taxon>Katanobacteria</taxon>
    </lineage>
</organism>
<dbReference type="Proteomes" id="UP000230538">
    <property type="component" value="Unassembled WGS sequence"/>
</dbReference>
<dbReference type="PRINTS" id="PR00507">
    <property type="entry name" value="N12N6MTFRASE"/>
</dbReference>
<dbReference type="InterPro" id="IPR002052">
    <property type="entry name" value="DNA_methylase_N6_adenine_CS"/>
</dbReference>
<dbReference type="Pfam" id="PF12161">
    <property type="entry name" value="HsdM_N"/>
    <property type="match status" value="1"/>
</dbReference>
<dbReference type="PANTHER" id="PTHR42998">
    <property type="entry name" value="TYPE I RESTRICTION ENZYME HINDVIIP M PROTEIN-RELATED"/>
    <property type="match status" value="1"/>
</dbReference>
<accession>A0A2M7WX65</accession>
<dbReference type="EMBL" id="PFXB01000074">
    <property type="protein sequence ID" value="PJA37646.1"/>
    <property type="molecule type" value="Genomic_DNA"/>
</dbReference>
<evidence type="ECO:0000313" key="11">
    <source>
        <dbReference type="Proteomes" id="UP000230538"/>
    </source>
</evidence>
<dbReference type="GO" id="GO:0009307">
    <property type="term" value="P:DNA restriction-modification system"/>
    <property type="evidence" value="ECO:0007669"/>
    <property type="project" value="UniProtKB-KW"/>
</dbReference>
<dbReference type="InterPro" id="IPR003356">
    <property type="entry name" value="DNA_methylase_A-5"/>
</dbReference>
<dbReference type="Pfam" id="PF02384">
    <property type="entry name" value="N6_Mtase"/>
    <property type="match status" value="1"/>
</dbReference>
<keyword evidence="4" id="KW-0808">Transferase</keyword>
<sequence>MLGISRVAAAKKVKNFIKENAIRAFEKGKGYIIERNSLPEDIKVEIRKQQEEAAKKITELGVKSGNDLEFEKELWKAADKLRGSIDASEYKHIVLGLLFLKYVSDSYYQRRWQLEKWTSDPQNNEYFIKNEKDRVHIVNDRDQYKNTGVFYIPEKSRWEQLRNHAMHHDIGKYIDEAMEAIENENPKELKGVLPKIYTKTTLDYQILGELVNIFSKIKFDHDIDKEKDILGRVYEYFLGQFASAEGKRGGGFYTPRSIVSLLVEVLSPYENARVFDPCAGSGGMFVQSRESLTMHQKDSAKISFFGQESNPTTLRLCKMNLAIRGIIGQIELGNSYYDDKFPDLRADFVLANPPFNADWEPGRLSDKDPRVKFGTPPGSNANFLWIQHFIHHLSPNGMAGFVMANGALAVSGREGEIRKKIIEEDLIDVIIACPPKLFYNVALPVSLWFVSKNKKNGRFRERTGETLFIDARETFEQISRKQVTFTKEQIQKIAGTVRVWRGETGAGEYKDIAGFCKSVKKDEIVKNGYVLSPGRYVGVAEEEDDGVPFEEKMTTLSNDLKKYFKEGDKLEKQILDNLKKLE</sequence>
<evidence type="ECO:0000259" key="9">
    <source>
        <dbReference type="Pfam" id="PF12161"/>
    </source>
</evidence>
<gene>
    <name evidence="10" type="ORF">CO181_02630</name>
</gene>
<dbReference type="PANTHER" id="PTHR42998:SF1">
    <property type="entry name" value="TYPE I RESTRICTION ENZYME HINDI METHYLASE SUBUNIT"/>
    <property type="match status" value="1"/>
</dbReference>
<dbReference type="GO" id="GO:0032259">
    <property type="term" value="P:methylation"/>
    <property type="evidence" value="ECO:0007669"/>
    <property type="project" value="UniProtKB-KW"/>
</dbReference>
<dbReference type="GO" id="GO:0008170">
    <property type="term" value="F:N-methyltransferase activity"/>
    <property type="evidence" value="ECO:0007669"/>
    <property type="project" value="InterPro"/>
</dbReference>
<dbReference type="SUPFAM" id="SSF53335">
    <property type="entry name" value="S-adenosyl-L-methionine-dependent methyltransferases"/>
    <property type="match status" value="1"/>
</dbReference>
<dbReference type="GO" id="GO:0003677">
    <property type="term" value="F:DNA binding"/>
    <property type="evidence" value="ECO:0007669"/>
    <property type="project" value="InterPro"/>
</dbReference>
<comment type="similarity">
    <text evidence="1">Belongs to the N(4)/N(6)-methyltransferase family.</text>
</comment>
<dbReference type="InterPro" id="IPR029063">
    <property type="entry name" value="SAM-dependent_MTases_sf"/>
</dbReference>
<keyword evidence="6" id="KW-0680">Restriction system</keyword>
<evidence type="ECO:0000259" key="8">
    <source>
        <dbReference type="Pfam" id="PF02384"/>
    </source>
</evidence>
<evidence type="ECO:0000256" key="1">
    <source>
        <dbReference type="ARBA" id="ARBA00006594"/>
    </source>
</evidence>
<keyword evidence="5" id="KW-0949">S-adenosyl-L-methionine</keyword>
<dbReference type="AlphaFoldDB" id="A0A2M7WX65"/>
<dbReference type="Gene3D" id="3.40.50.150">
    <property type="entry name" value="Vaccinia Virus protein VP39"/>
    <property type="match status" value="1"/>
</dbReference>
<evidence type="ECO:0000313" key="10">
    <source>
        <dbReference type="EMBL" id="PJA37646.1"/>
    </source>
</evidence>
<dbReference type="InterPro" id="IPR052916">
    <property type="entry name" value="Type-I_RE_MTase_Subunit"/>
</dbReference>
<dbReference type="Gene3D" id="1.20.1260.30">
    <property type="match status" value="1"/>
</dbReference>
<evidence type="ECO:0000256" key="7">
    <source>
        <dbReference type="ARBA" id="ARBA00047942"/>
    </source>
</evidence>
<name>A0A2M7WX65_UNCKA</name>
<proteinExistence type="inferred from homology"/>
<comment type="caution">
    <text evidence="10">The sequence shown here is derived from an EMBL/GenBank/DDBJ whole genome shotgun (WGS) entry which is preliminary data.</text>
</comment>
<keyword evidence="3 10" id="KW-0489">Methyltransferase</keyword>
<dbReference type="PROSITE" id="PS00092">
    <property type="entry name" value="N6_MTASE"/>
    <property type="match status" value="1"/>
</dbReference>
<evidence type="ECO:0000256" key="3">
    <source>
        <dbReference type="ARBA" id="ARBA00022603"/>
    </source>
</evidence>
<evidence type="ECO:0000256" key="5">
    <source>
        <dbReference type="ARBA" id="ARBA00022691"/>
    </source>
</evidence>
<comment type="catalytic activity">
    <reaction evidence="7">
        <text>a 2'-deoxyadenosine in DNA + S-adenosyl-L-methionine = an N(6)-methyl-2'-deoxyadenosine in DNA + S-adenosyl-L-homocysteine + H(+)</text>
        <dbReference type="Rhea" id="RHEA:15197"/>
        <dbReference type="Rhea" id="RHEA-COMP:12418"/>
        <dbReference type="Rhea" id="RHEA-COMP:12419"/>
        <dbReference type="ChEBI" id="CHEBI:15378"/>
        <dbReference type="ChEBI" id="CHEBI:57856"/>
        <dbReference type="ChEBI" id="CHEBI:59789"/>
        <dbReference type="ChEBI" id="CHEBI:90615"/>
        <dbReference type="ChEBI" id="CHEBI:90616"/>
        <dbReference type="EC" id="2.1.1.72"/>
    </reaction>
</comment>
<dbReference type="GO" id="GO:0009007">
    <property type="term" value="F:site-specific DNA-methyltransferase (adenine-specific) activity"/>
    <property type="evidence" value="ECO:0007669"/>
    <property type="project" value="UniProtKB-EC"/>
</dbReference>
<evidence type="ECO:0000256" key="6">
    <source>
        <dbReference type="ARBA" id="ARBA00022747"/>
    </source>
</evidence>